<dbReference type="Proteomes" id="UP000542813">
    <property type="component" value="Unassembled WGS sequence"/>
</dbReference>
<evidence type="ECO:0000256" key="3">
    <source>
        <dbReference type="SAM" id="MobiDB-lite"/>
    </source>
</evidence>
<feature type="domain" description="Glycosyltransferase subfamily 4-like N-terminal" evidence="4">
    <location>
        <begin position="15"/>
        <end position="173"/>
    </location>
</feature>
<dbReference type="GO" id="GO:1901137">
    <property type="term" value="P:carbohydrate derivative biosynthetic process"/>
    <property type="evidence" value="ECO:0007669"/>
    <property type="project" value="UniProtKB-ARBA"/>
</dbReference>
<proteinExistence type="predicted"/>
<dbReference type="PANTHER" id="PTHR45947:SF3">
    <property type="entry name" value="SULFOQUINOVOSYL TRANSFERASE SQD2"/>
    <property type="match status" value="1"/>
</dbReference>
<protein>
    <submittedName>
        <fullName evidence="5">Alpha-1,6-mannosyltransferase</fullName>
        <ecNumber evidence="5">2.4.1.-</ecNumber>
    </submittedName>
</protein>
<evidence type="ECO:0000259" key="4">
    <source>
        <dbReference type="Pfam" id="PF13579"/>
    </source>
</evidence>
<organism evidence="5 6">
    <name type="scientific">Jiangella mangrovi</name>
    <dbReference type="NCBI Taxonomy" id="1524084"/>
    <lineage>
        <taxon>Bacteria</taxon>
        <taxon>Bacillati</taxon>
        <taxon>Actinomycetota</taxon>
        <taxon>Actinomycetes</taxon>
        <taxon>Jiangellales</taxon>
        <taxon>Jiangellaceae</taxon>
        <taxon>Jiangella</taxon>
    </lineage>
</organism>
<dbReference type="InterPro" id="IPR028098">
    <property type="entry name" value="Glyco_trans_4-like_N"/>
</dbReference>
<dbReference type="AlphaFoldDB" id="A0A7W9LQ13"/>
<name>A0A7W9LQ13_9ACTN</name>
<dbReference type="SUPFAM" id="SSF53756">
    <property type="entry name" value="UDP-Glycosyltransferase/glycogen phosphorylase"/>
    <property type="match status" value="1"/>
</dbReference>
<dbReference type="InterPro" id="IPR050194">
    <property type="entry name" value="Glycosyltransferase_grp1"/>
</dbReference>
<dbReference type="PANTHER" id="PTHR45947">
    <property type="entry name" value="SULFOQUINOVOSYL TRANSFERASE SQD2"/>
    <property type="match status" value="1"/>
</dbReference>
<evidence type="ECO:0000256" key="2">
    <source>
        <dbReference type="ARBA" id="ARBA00022679"/>
    </source>
</evidence>
<dbReference type="Pfam" id="PF13579">
    <property type="entry name" value="Glyco_trans_4_4"/>
    <property type="match status" value="1"/>
</dbReference>
<dbReference type="RefSeq" id="WP_184829173.1">
    <property type="nucleotide sequence ID" value="NZ_JACHMM010000001.1"/>
</dbReference>
<dbReference type="Gene3D" id="3.40.50.2000">
    <property type="entry name" value="Glycogen Phosphorylase B"/>
    <property type="match status" value="2"/>
</dbReference>
<evidence type="ECO:0000313" key="5">
    <source>
        <dbReference type="EMBL" id="MBB5791980.1"/>
    </source>
</evidence>
<feature type="compositionally biased region" description="Basic and acidic residues" evidence="3">
    <location>
        <begin position="378"/>
        <end position="394"/>
    </location>
</feature>
<keyword evidence="2 5" id="KW-0808">Transferase</keyword>
<comment type="caution">
    <text evidence="5">The sequence shown here is derived from an EMBL/GenBank/DDBJ whole genome shotgun (WGS) entry which is preliminary data.</text>
</comment>
<dbReference type="EMBL" id="JACHMM010000001">
    <property type="protein sequence ID" value="MBB5791980.1"/>
    <property type="molecule type" value="Genomic_DNA"/>
</dbReference>
<accession>A0A7W9LQ13</accession>
<gene>
    <name evidence="5" type="ORF">HD601_006555</name>
</gene>
<evidence type="ECO:0000256" key="1">
    <source>
        <dbReference type="ARBA" id="ARBA00022676"/>
    </source>
</evidence>
<keyword evidence="6" id="KW-1185">Reference proteome</keyword>
<feature type="region of interest" description="Disordered" evidence="3">
    <location>
        <begin position="371"/>
        <end position="394"/>
    </location>
</feature>
<sequence>MRILQAANFVAPHSGGIRTMMRHLADGYAAAGHEVVAVVPGERNATRATSYGRIIEIAAPTIPSTGGYRMITKWRIVEDLLAVVAPDRVEVSDRLTLARIGQWAARRKVPSAVFSHERLDALLQFHLGRAVPTRQIADHWNRKLAASFDTVVCTTQWAAEEFVRLGVDNLAHVPLGIDLETFHPRRRDLRLRAELARGADVLIVTAVRLSPEKRPDLLVPMVEELVRRGTSVRMVVCGDGSVRDMVAEQAEGNPVTMAGFVTDRAQLASVLASADVVVAPGPYETFGLAALEAMACGTPVVASDRGALPELVVGESGRTAPSDPVAMAEAVLEVAAAGPEARLAARRRAQDFSWSDTVEGMLAVHGLQTAQRAARQGHGKDEARRRLSLEATRS</sequence>
<evidence type="ECO:0000313" key="6">
    <source>
        <dbReference type="Proteomes" id="UP000542813"/>
    </source>
</evidence>
<reference evidence="5 6" key="1">
    <citation type="submission" date="2020-08" db="EMBL/GenBank/DDBJ databases">
        <title>Sequencing the genomes of 1000 actinobacteria strains.</title>
        <authorList>
            <person name="Klenk H.-P."/>
        </authorList>
    </citation>
    <scope>NUCLEOTIDE SEQUENCE [LARGE SCALE GENOMIC DNA]</scope>
    <source>
        <strain evidence="5 6">DSM 102122</strain>
    </source>
</reference>
<keyword evidence="1 5" id="KW-0328">Glycosyltransferase</keyword>
<dbReference type="Pfam" id="PF13692">
    <property type="entry name" value="Glyco_trans_1_4"/>
    <property type="match status" value="1"/>
</dbReference>
<dbReference type="GO" id="GO:0016757">
    <property type="term" value="F:glycosyltransferase activity"/>
    <property type="evidence" value="ECO:0007669"/>
    <property type="project" value="UniProtKB-KW"/>
</dbReference>
<dbReference type="EC" id="2.4.1.-" evidence="5"/>